<reference evidence="1 2" key="1">
    <citation type="submission" date="2023-01" db="EMBL/GenBank/DDBJ databases">
        <title>Analysis of 21 Apiospora genomes using comparative genomics revels a genus with tremendous synthesis potential of carbohydrate active enzymes and secondary metabolites.</title>
        <authorList>
            <person name="Sorensen T."/>
        </authorList>
    </citation>
    <scope>NUCLEOTIDE SEQUENCE [LARGE SCALE GENOMIC DNA]</scope>
    <source>
        <strain evidence="1 2">CBS 83171</strain>
    </source>
</reference>
<accession>A0ABR1UWU1</accession>
<dbReference type="Proteomes" id="UP001446871">
    <property type="component" value="Unassembled WGS sequence"/>
</dbReference>
<evidence type="ECO:0000313" key="2">
    <source>
        <dbReference type="Proteomes" id="UP001446871"/>
    </source>
</evidence>
<evidence type="ECO:0000313" key="1">
    <source>
        <dbReference type="EMBL" id="KAK8063392.1"/>
    </source>
</evidence>
<organism evidence="1 2">
    <name type="scientific">Apiospora saccharicola</name>
    <dbReference type="NCBI Taxonomy" id="335842"/>
    <lineage>
        <taxon>Eukaryota</taxon>
        <taxon>Fungi</taxon>
        <taxon>Dikarya</taxon>
        <taxon>Ascomycota</taxon>
        <taxon>Pezizomycotina</taxon>
        <taxon>Sordariomycetes</taxon>
        <taxon>Xylariomycetidae</taxon>
        <taxon>Amphisphaeriales</taxon>
        <taxon>Apiosporaceae</taxon>
        <taxon>Apiospora</taxon>
    </lineage>
</organism>
<protein>
    <submittedName>
        <fullName evidence="1">Uncharacterized protein</fullName>
    </submittedName>
</protein>
<comment type="caution">
    <text evidence="1">The sequence shown here is derived from an EMBL/GenBank/DDBJ whole genome shotgun (WGS) entry which is preliminary data.</text>
</comment>
<gene>
    <name evidence="1" type="ORF">PG996_008044</name>
</gene>
<name>A0ABR1UWU1_9PEZI</name>
<dbReference type="EMBL" id="JAQQWM010000005">
    <property type="protein sequence ID" value="KAK8063392.1"/>
    <property type="molecule type" value="Genomic_DNA"/>
</dbReference>
<sequence length="88" mass="9764">MTEATSLLSNVTGIPKELTKTMVRPEELSEGWAWVAAPPRTTTPFSSSLAEESNRVSELCPEERPSNFSVRQLEPDCRALRGQRSAMI</sequence>
<proteinExistence type="predicted"/>
<keyword evidence="2" id="KW-1185">Reference proteome</keyword>